<accession>A0ABS9SGT9</accession>
<reference evidence="1 2" key="1">
    <citation type="submission" date="2022-02" db="EMBL/GenBank/DDBJ databases">
        <authorList>
            <person name="Min J."/>
        </authorList>
    </citation>
    <scope>NUCLEOTIDE SEQUENCE [LARGE SCALE GENOMIC DNA]</scope>
    <source>
        <strain evidence="1 2">GR10-1</strain>
    </source>
</reference>
<evidence type="ECO:0000313" key="2">
    <source>
        <dbReference type="Proteomes" id="UP001202248"/>
    </source>
</evidence>
<proteinExistence type="predicted"/>
<dbReference type="Proteomes" id="UP001202248">
    <property type="component" value="Unassembled WGS sequence"/>
</dbReference>
<dbReference type="RefSeq" id="WP_240826957.1">
    <property type="nucleotide sequence ID" value="NZ_JAKWBL010000001.1"/>
</dbReference>
<gene>
    <name evidence="1" type="ORF">MKP09_06490</name>
</gene>
<sequence>MARKLKYGIASPEETEQDLRSKKITFNEAIDMIRDGVITDAISIMAIQKVQLMMLLNEY</sequence>
<keyword evidence="2" id="KW-1185">Reference proteome</keyword>
<name>A0ABS9SGT9_9BACT</name>
<protein>
    <submittedName>
        <fullName evidence="1">Uncharacterized protein</fullName>
    </submittedName>
</protein>
<evidence type="ECO:0000313" key="1">
    <source>
        <dbReference type="EMBL" id="MCH5597578.1"/>
    </source>
</evidence>
<dbReference type="EMBL" id="JAKWBL010000001">
    <property type="protein sequence ID" value="MCH5597578.1"/>
    <property type="molecule type" value="Genomic_DNA"/>
</dbReference>
<comment type="caution">
    <text evidence="1">The sequence shown here is derived from an EMBL/GenBank/DDBJ whole genome shotgun (WGS) entry which is preliminary data.</text>
</comment>
<organism evidence="1 2">
    <name type="scientific">Niabella ginsengisoli</name>
    <dbReference type="NCBI Taxonomy" id="522298"/>
    <lineage>
        <taxon>Bacteria</taxon>
        <taxon>Pseudomonadati</taxon>
        <taxon>Bacteroidota</taxon>
        <taxon>Chitinophagia</taxon>
        <taxon>Chitinophagales</taxon>
        <taxon>Chitinophagaceae</taxon>
        <taxon>Niabella</taxon>
    </lineage>
</organism>